<evidence type="ECO:0000313" key="6">
    <source>
        <dbReference type="Proteomes" id="UP000670475"/>
    </source>
</evidence>
<feature type="domain" description="Methyltransferase type 11" evidence="4">
    <location>
        <begin position="58"/>
        <end position="145"/>
    </location>
</feature>
<comment type="caution">
    <text evidence="5">The sequence shown here is derived from an EMBL/GenBank/DDBJ whole genome shotgun (WGS) entry which is preliminary data.</text>
</comment>
<name>A0A940M675_9ACTN</name>
<keyword evidence="3" id="KW-0808">Transferase</keyword>
<protein>
    <submittedName>
        <fullName evidence="5">Methyltransferase domain-containing protein</fullName>
    </submittedName>
</protein>
<keyword evidence="2 5" id="KW-0489">Methyltransferase</keyword>
<dbReference type="InterPro" id="IPR051052">
    <property type="entry name" value="Diverse_substrate_MTase"/>
</dbReference>
<comment type="similarity">
    <text evidence="1">Belongs to the methyltransferase superfamily.</text>
</comment>
<evidence type="ECO:0000256" key="2">
    <source>
        <dbReference type="ARBA" id="ARBA00022603"/>
    </source>
</evidence>
<evidence type="ECO:0000313" key="5">
    <source>
        <dbReference type="EMBL" id="MBP0456914.1"/>
    </source>
</evidence>
<reference evidence="5" key="1">
    <citation type="submission" date="2021-03" db="EMBL/GenBank/DDBJ databases">
        <title>Whole genome sequence of Streptomyces bomunensis MMS17-BM035.</title>
        <authorList>
            <person name="Lee J.H."/>
        </authorList>
    </citation>
    <scope>NUCLEOTIDE SEQUENCE</scope>
    <source>
        <strain evidence="5">MMS17-BM035</strain>
    </source>
</reference>
<evidence type="ECO:0000259" key="4">
    <source>
        <dbReference type="Pfam" id="PF08241"/>
    </source>
</evidence>
<dbReference type="PANTHER" id="PTHR44942:SF4">
    <property type="entry name" value="METHYLTRANSFERASE TYPE 11 DOMAIN-CONTAINING PROTEIN"/>
    <property type="match status" value="1"/>
</dbReference>
<dbReference type="Pfam" id="PF08241">
    <property type="entry name" value="Methyltransf_11"/>
    <property type="match status" value="1"/>
</dbReference>
<dbReference type="EMBL" id="JAGIQL010000012">
    <property type="protein sequence ID" value="MBP0456914.1"/>
    <property type="molecule type" value="Genomic_DNA"/>
</dbReference>
<dbReference type="PANTHER" id="PTHR44942">
    <property type="entry name" value="METHYLTRANSF_11 DOMAIN-CONTAINING PROTEIN"/>
    <property type="match status" value="1"/>
</dbReference>
<dbReference type="CDD" id="cd02440">
    <property type="entry name" value="AdoMet_MTases"/>
    <property type="match status" value="1"/>
</dbReference>
<dbReference type="SUPFAM" id="SSF53335">
    <property type="entry name" value="S-adenosyl-L-methionine-dependent methyltransferases"/>
    <property type="match status" value="1"/>
</dbReference>
<proteinExistence type="inferred from homology"/>
<dbReference type="GO" id="GO:0008757">
    <property type="term" value="F:S-adenosylmethionine-dependent methyltransferase activity"/>
    <property type="evidence" value="ECO:0007669"/>
    <property type="project" value="InterPro"/>
</dbReference>
<dbReference type="AlphaFoldDB" id="A0A940M675"/>
<evidence type="ECO:0000256" key="3">
    <source>
        <dbReference type="ARBA" id="ARBA00022679"/>
    </source>
</evidence>
<dbReference type="RefSeq" id="WP_209338695.1">
    <property type="nucleotide sequence ID" value="NZ_JAGIQL010000012.1"/>
</dbReference>
<dbReference type="InterPro" id="IPR013216">
    <property type="entry name" value="Methyltransf_11"/>
</dbReference>
<accession>A0A940M675</accession>
<dbReference type="InterPro" id="IPR029063">
    <property type="entry name" value="SAM-dependent_MTases_sf"/>
</dbReference>
<keyword evidence="6" id="KW-1185">Reference proteome</keyword>
<sequence>MPTLPPEHPGPARDEPHRLRTVAESFGSDPGRYDRSRPRYPGALIERIATAAAGGAVLDVGCGTGIAARQLRAAGCRVRGVEPDARMAAVARRDGIEVDTGRFEEWDPTGRVFDAVVAGQAWHWIDPAAGAVRAARVLVPGGRLTVFWNAFQLPLPVAEAVAASCERVMPGAPFDFSAVTKPAAEGYRPFQDMAADGMRRSGGFRDPDLWRFDWERRYTRDEWLEQMPTQGAFTRLAPDALAEVLASAGSAIDALGGAFTMPYATVAVSAARAGSAGSAG</sequence>
<dbReference type="Gene3D" id="3.40.50.150">
    <property type="entry name" value="Vaccinia Virus protein VP39"/>
    <property type="match status" value="1"/>
</dbReference>
<organism evidence="5 6">
    <name type="scientific">Streptomyces montanisoli</name>
    <dbReference type="NCBI Taxonomy" id="2798581"/>
    <lineage>
        <taxon>Bacteria</taxon>
        <taxon>Bacillati</taxon>
        <taxon>Actinomycetota</taxon>
        <taxon>Actinomycetes</taxon>
        <taxon>Kitasatosporales</taxon>
        <taxon>Streptomycetaceae</taxon>
        <taxon>Streptomyces</taxon>
    </lineage>
</organism>
<gene>
    <name evidence="5" type="ORF">JFN87_05250</name>
</gene>
<evidence type="ECO:0000256" key="1">
    <source>
        <dbReference type="ARBA" id="ARBA00008361"/>
    </source>
</evidence>
<dbReference type="Proteomes" id="UP000670475">
    <property type="component" value="Unassembled WGS sequence"/>
</dbReference>
<dbReference type="GO" id="GO:0032259">
    <property type="term" value="P:methylation"/>
    <property type="evidence" value="ECO:0007669"/>
    <property type="project" value="UniProtKB-KW"/>
</dbReference>